<feature type="region of interest" description="Disordered" evidence="8">
    <location>
        <begin position="2363"/>
        <end position="2395"/>
    </location>
</feature>
<reference evidence="10 11" key="1">
    <citation type="submission" date="2017-06" db="EMBL/GenBank/DDBJ databases">
        <title>A platform for efficient transgenesis in Macrostomum lignano, a flatworm model organism for stem cell research.</title>
        <authorList>
            <person name="Berezikov E."/>
        </authorList>
    </citation>
    <scope>NUCLEOTIDE SEQUENCE [LARGE SCALE GENOMIC DNA]</scope>
    <source>
        <strain evidence="10">DV1</strain>
        <tissue evidence="10">Whole organism</tissue>
    </source>
</reference>
<dbReference type="Proteomes" id="UP000215902">
    <property type="component" value="Unassembled WGS sequence"/>
</dbReference>
<gene>
    <name evidence="10" type="ORF">BOX15_Mlig013612g2</name>
</gene>
<evidence type="ECO:0000256" key="5">
    <source>
        <dbReference type="ARBA" id="ARBA00022860"/>
    </source>
</evidence>
<dbReference type="PROSITE" id="PS51157">
    <property type="entry name" value="ZF_UBR"/>
    <property type="match status" value="1"/>
</dbReference>
<feature type="region of interest" description="Disordered" evidence="8">
    <location>
        <begin position="320"/>
        <end position="340"/>
    </location>
</feature>
<feature type="region of interest" description="Disordered" evidence="8">
    <location>
        <begin position="4035"/>
        <end position="4069"/>
    </location>
</feature>
<evidence type="ECO:0000256" key="1">
    <source>
        <dbReference type="ARBA" id="ARBA00009970"/>
    </source>
</evidence>
<feature type="compositionally biased region" description="Basic residues" evidence="8">
    <location>
        <begin position="2859"/>
        <end position="2871"/>
    </location>
</feature>
<evidence type="ECO:0000256" key="8">
    <source>
        <dbReference type="SAM" id="MobiDB-lite"/>
    </source>
</evidence>
<dbReference type="InterPro" id="IPR016024">
    <property type="entry name" value="ARM-type_fold"/>
</dbReference>
<dbReference type="InterPro" id="IPR045189">
    <property type="entry name" value="UBR4-like"/>
</dbReference>
<evidence type="ECO:0000256" key="3">
    <source>
        <dbReference type="ARBA" id="ARBA00022771"/>
    </source>
</evidence>
<dbReference type="GO" id="GO:0005516">
    <property type="term" value="F:calmodulin binding"/>
    <property type="evidence" value="ECO:0007669"/>
    <property type="project" value="UniProtKB-KW"/>
</dbReference>
<feature type="compositionally biased region" description="Low complexity" evidence="8">
    <location>
        <begin position="2872"/>
        <end position="2893"/>
    </location>
</feature>
<feature type="compositionally biased region" description="Low complexity" evidence="8">
    <location>
        <begin position="3596"/>
        <end position="3614"/>
    </location>
</feature>
<feature type="compositionally biased region" description="Basic and acidic residues" evidence="8">
    <location>
        <begin position="2805"/>
        <end position="2822"/>
    </location>
</feature>
<sequence length="5452" mass="587406">MERKKDANLLVPLLLDEARSVQELCSSIMIWDWKSYFVNFPMRKELVIVACHELYDSALRANSSDLKIILSALSALVNNLVQLLSPDNDFADVVATLNLLCRGVGGLSADDLTAAKSVIASTSSSATSGPLPETAAAALTWPNLTGRLDRDTRVYANAIEEFLNEPIADDETAATAKSTAAKTTSEEVAANFEYADDANPTVRAAVLARCRAVAYSLGVVERLLECAKSRLNCLSDGGTVAVSFFSTASSSSATTKAASKAAASLPAKQLLIELDLVDRIVSLGVAIGAVSAGGAVSVQLIELAIAAQFAALTAWAGRPDSPQQQQTASSAQEESSASTSQATADSVALISAAWRIVDRLLEPSSVSAADGDGAVFARRNLRFACGALGLNGAVQFMLGRQTQQTQQHQLLLGPAGLLAVSRSLKALLDSPSLLLTGASSAESSASSSVADLRPLDAYHSPERLRGLLANVASCQCLLELLDLYLRSALETASQQLQAPQPRQQQQRLAVPLSSGSVSAQPPSSSSSSSAGDSSASSDDSDSTGGLLFGNVFEEATNEQQQKQKSSQQQQQKQPQQQSVTLAQPQPSELLLVVEKLCRLIACLSPVQQAQKPQPLSPATIAGILSNFDAWPNGLSNSLQSALSSASVAFHRCLHSLLTECPTGQTDQFRSSLSAAVGFPIDASNQPLPLRSSWRSLSVAVQVIFLRLEAGRSTGAEDRKLLDSLWLRLFASLSTGWLARNAELLYTWPNQLTSSGSGASDLGPEVAQLMQLLFFARQQRREALNLTVNLFCQLVSSVPKKPTQLLNPLPISRLCLLMASFVQYYYDPPDNLMRQLKYSFFGQFLRPTSSQATVAAATAADSASCGTLAAVASDEDLANRLLYYELPPVPAPSVSKPDNLALDCLMSNPDTYDQIYSACLGLLRLTWRVNALSNNSTADYRPDSMRALEYHWRAANRLLNLLPPSGWFLRTCDSGGLEPPSGDILADRFDLYCVAQLNSRYFTARRQVFANLAKSTGQAWIDALFEEKLSACGTLAALTAYVESYFKDVKFGEFTNNSSCGNPLPVAMLDAAVACLSAIFSDLRSGGEGGDDSESTASSSRRLVSASGGKVVALAKLSSADTPASVLACANRLRQPLIDIAELCGQAIIDWLVQTDSQHCGLADYELQLCRRLLAILSGPGGFKDSSACLPEHIRRNMDVYDALDGRGCQQQSGSTPAHSLMEQTVLLHLAQSSATGPACLSYKRLLCSLGRLLRSLQHWWPSTQSVLTKVGGVPRLAAIRLGYAYRPIHEAALSLIGGDSGNDLLLLHCLSNLLHDLFTDPHASHSAWPVEARNHPIWKAMQRDTIALMTSTLSSNNSSAVKLLESTFQQLPDSLAAVLFGSQDSLAFFNRLLTRLHALPSGSESGSSEDSSGFPPEHPLTALCKSLADNAADVSDKMIQSWLEDKLTADCSTKLSELAQFAELLVKESSKSRRLPSKLPRRLLKELLALKTPSARMLHSTGDFPAYLAVLVTLAFADGGSGHRSVARQCLDWLNQAAKDIEEKPLPDATVTEILTYLRDLLAVLGAQSASANKAKLKQGQQKTDRRASEASEESSDPDQDDNEDDDGDDYDDDGEFICHANNETVEDAAVDVEDDELEDEEITASQETRLCTYTYTAKEFHDQHWYNCHTCKFVDGVGVCSVCARLCHRGHDLTYNKFGAFFCDCGAKGESFCQALNRRSASAAVAAAAAAAAAAPPPSRPARKSGASAAASAAAAAAAAAASRRRRHHQQQQSKQAEASPPPPPPPPSLPQAHHLASTVSSATRSSEFRRQIESHRDSLCELLMQPEYVALINRLLSRLAQPLLEIYKRRAVGNSAWIGSAYDRFYNGEKIVTVQCDQLLTTSIQCDDGAFDRLKLSYSGEEGQQLKALLANHNLARVPLVPLCGRQCDNLILASDQGRISTVSLKSLVNQAVAMHNSEDDDLHSNNKKSANNGGNGKKAASATAMKRKLLSNPIDCATLHFQVVHIAPNPANDSIVSVCGLRECRLITLTGSGSIQDVLVVTTALESNTHIIKSIWLPGSPSELAIVTPSCVKIFNTAIDVISPQYYFLIGSGSIRDATFVGSTAGDGPRLLIMSSNGAIFSQKLAPTCAAESIGAFTIATCLEFANPLPGIRDSAKDQQSRGKGGVSLHYSAPLGVLLHSYTCGASFCTAVPASLAADISNEPGSGGVLTAKHHRIDVDSTASSKPAAPLTAWRDVPGHPGLLTAIRISSQAPVLISLEPDKIASLDLHASGNGGGGGGSRANRSAGFLCARLPAVSAELVEPANTDHAELTACLALHEDGSVRFYFIANSQTGYWLQPEFYPRLSTALASWSAATGSRRGSRWESGRSFGAPTGAAPASSGASAAPAAGANSSLEDASNLPVDFFESCQEEKSVEFGGPDFLHCYTAQRLKQRLTTQGDYIACSKSTGGELTIKNPRPAQSAIVGIRVHLGLLGLERVPVSLELHGRIIPVRMTRPRWFDLPFTRSEILASDSGVSLKFGPSADSDAVTIIDSVKVYVQQKSTLRWPADASVSTVASAAVAGNAVGGRSSTSVSFFEPAPTSRDRVLLLGLEAAGNLAALATAGKQQPLIREAAVPLCESLLLSSAPKRICVEALRYLRSVHSGAKDFHKAKDATILRHCVGQLQQMSSSSQPVDQLLVVHLVSLLHDIGQSRPDSLLLMSQPGSNLLASSNLVQLLWDCAKRALVERPADSVGLHRLGLGPPPPVEGLVAPLVQVLHACCRADARLVDQVMTIYSELLLHRCGEAAHACRQALGQLLRKPSEQQHRHRQQSQEELRQQPSGQGAGVAASLSAGQEPSSALSAVGATAGASGSRSRRLGLHRRQRRQQQQQQAHDQQLPAEEAAAAAAPPTPPPPAPAAAQELADNAVAAAVAAGAEFDHEAMDEDDQAAMMVAAEERDVEEMEEEEEEDEDEDPMHLGAALLQVAQGFDGGQMDDQDQLALAIQLSLQEGQSSGNSGGNSGAAGGGSAGAGGASGNASGGGGGGGGVSDAEHMAQLLQQHPHHHGVVDIDDDDDDDDDDDEDEDDDDDDDDDVDEEEAAAVAAEMHLANEVMAAAMELDATASADSFDIVGSQSQPALSAAVTTGATTSDGDSDAAVAGVSSSGGVGRSGGGGGSNSASGLAPASASVVGGSAGSSRRAPQPRMSLAIRRAHLAKLRDCLPEPLASSSGQSRCVPFLLQLYPLLTTAAAAGSADDEIVNNCLEALFDLLPKFSPAKAASFCTRTPRNELCLMVLRLLSELLAAKLPGQVGEFIAKRLLSTAESDSNFLDFALACIKELDRSQQLVGDSVTTSSSSAASAAAAAGSSGGHIEQQQHQQQQQQHSPGGGAATVLRLALPDRLPDCWPLLSRDYVRQHHSDLLSGYAQLLTELVFRLPTQLCQHRGQLQLHFSDAWYSELCELTSGSCVRRLARRLLLAAAGNSKDLVRRKRDLHAYANQTGQIRQICAQVGVIGEELQLSYQSLLSVMDSLKACVALATARPGNWQWHCFQEQQQQLSAADDSAINNKESIISFLLRAAVSCADNDLAENFLQLLLLAVCPLSATGGHHQHQQQQQQHPQPVLSLPQSQSTASKQQESNAEAPPETGAFSDHLAGQLARQFVSSVFGRQQQQQQQPLLLRFVKYFLCHSSMASVRSSAHAFLFSLHRHSASLPEQQLGLLQLVWQLWHELPTFSSRAERYVDLLGYLLLSSPQLDQSERARYCQQVVDMLTAENARLTSHFNFDLYTRLQNFIDLEGFYLEQEPCQVCHEPDQSFVLLKLMEIKSEVKFSSQRHIFKLDGSYTISRIAVRLSEVKRGRMIRCVDVLYNSKSGLNITDLKNNRSLWSLAKRVSLSPSQSEIIAEFSIPIVACSLMFEYSDFYETSSVMAENMHCPRCSQSVPVQPGVCPNCNENVFQCVKCRHINYDERDAFLCTYCGHCRYVKFDFSVTARPCAEWDAIEDEAARQKTLASVQSLLEQADKKHRTLLTHRAAIESALAKLDNRQTVFHSTAAGGANGGRSAGGAESGAEKPRTVISVKQSSSGGGGGSSSAAAAASLALAAATAIDPAINTAAGKYCVDCKAAFAELTRLLQKVTSARRQLFLYDNRHSAASVGGQQNLQRSVSVALSTRRLTCFGCATASVSQCLALLTALVADPAAKSVLQEQGLVDSLLGFHGDVKQIVCLITKDSEPACRRLCSRLLQKLTDSLAAYRQKNVGLLAGDSACLPPPLSVRSEVDLLLDNARLLDSLWERRLACLVSVFHLAVRSGDAGSQQPIAQIAEPCLQLFLQLLQPSTSTSASVSSSAAAAAAASAAAAAADRRQRLAVKYANRWLGPVRRQRHQIQSAFSTWPGAAWISKTVFGNSAALRLATCDLLETLTAGDENYRMLRLLLGVLPGLSAAQERGQELLALSLRLLRRRPYALHAAVTGLLDRLSSLITNELSELTQQEAALSLRSDLSLGFALKAYVELVLVLLEQPEIKRRHRETLVSMALDGYVSLKRLVMQRSKLIEESQERLLSLLEELTSASDDDRRLFIRICFDSIRRCPPSDYHSPSFILDRVCSLVTPHKQEVPEFFMVLEKDPSQEEFLHGRIQGSSFSSRDPQLGPLMRNVKAKICKDTDMVSLADDDTAMELLVDNKIISLDLPVAMVYKKVWAVKYSEGEPMRIVFRIRGLSGDATEDLIESFEAEAESDEEETYRMTEVVGACGGLTVLLRRLDTVPSGDLSRAKQFISSSLNLLELCLKVSSNRQVLLDPGICAMPVLLKTLNTVMSGEMGFALSPQVLAIMERVLCEADQASASVSEAFARQTGDAEQLLLLLKRLDSSFSASHRELSHGLVRLLPSLAFGDDSKMSTLIEYFSPYLNFPAFDQARSADDQLYLEYFCKIAESTQTGSNGRKLRDLILQRGIVAACTKHLLTLAPESLASTDPSGASARPVVSSNDWERLLGAASARYILRLLIGCCTDHAASCELVAKQCVPLLHGLEQVSSTEQLGPLAESLLDTLRSASRDASAKIEATRQRTREEKKRLAMAQRQKALQNLKMSTNSKGQVRASLSAVGTLAEDVKEESGLVCCICREGYRHQPVKVLGIYTFSRRTELEELEARPRKTQGISTVTAFTVIHIECHVSAVKHSRERGEWDSAFLHNGNVRCNGLLPLYGPAVQALGFASCLSRHHSCLQEATQLRDINYHLYAHDLKLLLLRFARERSFSDETLGGGRQSNAQLLPYLLHLGLHLFSAKDGEAKEEPLQRQYLEAPAKSWLEASWTLDGPYYRCAMSFFLHGPRQWAANRLHHLRRLLYHAHAAATTPVGSAALASTEPRTGSPEDYRTVYKPALMFFGLIDSYYRILFVNAKQSGSESWAKCLTDYLRHNDAQVIDCCNRVLRVFEDDLLPCESIDEFFDCAGLLEQAPNPMQFLKDTLEAKVGEKE</sequence>
<feature type="region of interest" description="Disordered" evidence="8">
    <location>
        <begin position="1959"/>
        <end position="1985"/>
    </location>
</feature>
<evidence type="ECO:0000313" key="10">
    <source>
        <dbReference type="EMBL" id="PAA92209.1"/>
    </source>
</evidence>
<feature type="region of interest" description="Disordered" evidence="8">
    <location>
        <begin position="1573"/>
        <end position="1614"/>
    </location>
</feature>
<feature type="region of interest" description="Disordered" evidence="8">
    <location>
        <begin position="1760"/>
        <end position="1812"/>
    </location>
</feature>
<dbReference type="SUPFAM" id="SSF48371">
    <property type="entry name" value="ARM repeat"/>
    <property type="match status" value="2"/>
</dbReference>
<feature type="region of interest" description="Disordered" evidence="8">
    <location>
        <begin position="2942"/>
        <end position="2981"/>
    </location>
</feature>
<feature type="region of interest" description="Disordered" evidence="8">
    <location>
        <begin position="496"/>
        <end position="581"/>
    </location>
</feature>
<feature type="compositionally biased region" description="Low complexity" evidence="8">
    <location>
        <begin position="559"/>
        <end position="578"/>
    </location>
</feature>
<dbReference type="InterPro" id="IPR025704">
    <property type="entry name" value="E3_Ub_ligase_UBR4_C"/>
</dbReference>
<dbReference type="OrthoDB" id="30336at2759"/>
<feature type="compositionally biased region" description="Gly residues" evidence="8">
    <location>
        <begin position="3148"/>
        <end position="3161"/>
    </location>
</feature>
<feature type="region of interest" description="Disordered" evidence="8">
    <location>
        <begin position="2995"/>
        <end position="3035"/>
    </location>
</feature>
<evidence type="ECO:0000256" key="4">
    <source>
        <dbReference type="ARBA" id="ARBA00022833"/>
    </source>
</evidence>
<comment type="caution">
    <text evidence="10">The sequence shown here is derived from an EMBL/GenBank/DDBJ whole genome shotgun (WGS) entry which is preliminary data.</text>
</comment>
<protein>
    <recommendedName>
        <fullName evidence="9">UBR-type domain-containing protein</fullName>
    </recommendedName>
</protein>
<keyword evidence="2" id="KW-0479">Metal-binding</keyword>
<feature type="region of interest" description="UBR4 E3 catalytic module" evidence="7">
    <location>
        <begin position="4974"/>
        <end position="5447"/>
    </location>
</feature>
<evidence type="ECO:0000259" key="9">
    <source>
        <dbReference type="PROSITE" id="PS51157"/>
    </source>
</evidence>
<dbReference type="InterPro" id="IPR045841">
    <property type="entry name" value="E3_UBR4_N"/>
</dbReference>
<feature type="compositionally biased region" description="Acidic residues" evidence="8">
    <location>
        <begin position="1591"/>
        <end position="1614"/>
    </location>
</feature>
<feature type="compositionally biased region" description="Gly residues" evidence="8">
    <location>
        <begin position="3001"/>
        <end position="3033"/>
    </location>
</feature>
<dbReference type="CDD" id="cd19680">
    <property type="entry name" value="UBR-box_UBR4"/>
    <property type="match status" value="1"/>
</dbReference>
<dbReference type="STRING" id="282301.A0A267H3V4"/>
<dbReference type="PANTHER" id="PTHR21725">
    <property type="entry name" value="E3 UBIQUITIN-PROTEIN LIGASE UBR4"/>
    <property type="match status" value="1"/>
</dbReference>
<evidence type="ECO:0000313" key="11">
    <source>
        <dbReference type="Proteomes" id="UP000215902"/>
    </source>
</evidence>
<dbReference type="PROSITE" id="PS52043">
    <property type="entry name" value="UBR4_E3"/>
    <property type="match status" value="1"/>
</dbReference>
<feature type="compositionally biased region" description="Pro residues" evidence="8">
    <location>
        <begin position="1781"/>
        <end position="1791"/>
    </location>
</feature>
<dbReference type="SMART" id="SM00396">
    <property type="entry name" value="ZnF_UBR1"/>
    <property type="match status" value="1"/>
</dbReference>
<feature type="region of interest" description="Disordered" evidence="8">
    <location>
        <begin position="3593"/>
        <end position="3633"/>
    </location>
</feature>
<feature type="compositionally biased region" description="Low complexity" evidence="8">
    <location>
        <begin position="1970"/>
        <end position="1985"/>
    </location>
</feature>
<feature type="compositionally biased region" description="Low complexity" evidence="8">
    <location>
        <begin position="496"/>
        <end position="537"/>
    </location>
</feature>
<keyword evidence="4" id="KW-0862">Zinc</keyword>
<feature type="region of interest" description="Disordered" evidence="8">
    <location>
        <begin position="3129"/>
        <end position="3188"/>
    </location>
</feature>
<feature type="compositionally biased region" description="Low complexity" evidence="8">
    <location>
        <begin position="323"/>
        <end position="340"/>
    </location>
</feature>
<dbReference type="GO" id="GO:0008270">
    <property type="term" value="F:zinc ion binding"/>
    <property type="evidence" value="ECO:0007669"/>
    <property type="project" value="UniProtKB-KW"/>
</dbReference>
<name>A0A267H3V4_9PLAT</name>
<feature type="domain" description="UBR-type" evidence="9">
    <location>
        <begin position="1650"/>
        <end position="1719"/>
    </location>
</feature>
<dbReference type="InterPro" id="IPR056530">
    <property type="entry name" value="UBR4-like_dom"/>
</dbReference>
<feature type="zinc finger region" description="UBR-type" evidence="6">
    <location>
        <begin position="1650"/>
        <end position="1719"/>
    </location>
</feature>
<accession>A0A267H3V4</accession>
<dbReference type="InterPro" id="IPR003126">
    <property type="entry name" value="Znf_UBR"/>
</dbReference>
<dbReference type="InterPro" id="IPR047509">
    <property type="entry name" value="UBR4-like_UBR-box"/>
</dbReference>
<keyword evidence="5" id="KW-0112">Calmodulin-binding</keyword>
<proteinExistence type="inferred from homology"/>
<feature type="compositionally biased region" description="Low complexity" evidence="8">
    <location>
        <begin position="3129"/>
        <end position="3147"/>
    </location>
</feature>
<feature type="compositionally biased region" description="Low complexity" evidence="8">
    <location>
        <begin position="2371"/>
        <end position="2395"/>
    </location>
</feature>
<dbReference type="Pfam" id="PF24079">
    <property type="entry name" value="UBR4"/>
    <property type="match status" value="1"/>
</dbReference>
<feature type="compositionally biased region" description="Low complexity" evidence="8">
    <location>
        <begin position="2843"/>
        <end position="2858"/>
    </location>
</feature>
<dbReference type="InterPro" id="IPR003903">
    <property type="entry name" value="UIM_dom"/>
</dbReference>
<feature type="compositionally biased region" description="Low complexity" evidence="8">
    <location>
        <begin position="3162"/>
        <end position="3185"/>
    </location>
</feature>
<evidence type="ECO:0000256" key="6">
    <source>
        <dbReference type="PROSITE-ProRule" id="PRU00508"/>
    </source>
</evidence>
<evidence type="ECO:0000256" key="7">
    <source>
        <dbReference type="PROSITE-ProRule" id="PRU01388"/>
    </source>
</evidence>
<organism evidence="10 11">
    <name type="scientific">Macrostomum lignano</name>
    <dbReference type="NCBI Taxonomy" id="282301"/>
    <lineage>
        <taxon>Eukaryota</taxon>
        <taxon>Metazoa</taxon>
        <taxon>Spiralia</taxon>
        <taxon>Lophotrochozoa</taxon>
        <taxon>Platyhelminthes</taxon>
        <taxon>Rhabditophora</taxon>
        <taxon>Macrostomorpha</taxon>
        <taxon>Macrostomida</taxon>
        <taxon>Macrostomidae</taxon>
        <taxon>Macrostomum</taxon>
    </lineage>
</organism>
<feature type="compositionally biased region" description="Acidic residues" evidence="8">
    <location>
        <begin position="2943"/>
        <end position="2959"/>
    </location>
</feature>
<dbReference type="Pfam" id="PF13764">
    <property type="entry name" value="E3_UbLigase_R4"/>
    <property type="match status" value="1"/>
</dbReference>
<feature type="compositionally biased region" description="Acidic residues" evidence="8">
    <location>
        <begin position="3054"/>
        <end position="3084"/>
    </location>
</feature>
<feature type="region of interest" description="Disordered" evidence="8">
    <location>
        <begin position="3350"/>
        <end position="3372"/>
    </location>
</feature>
<comment type="similarity">
    <text evidence="1 7">Belongs to the UBR4 family.</text>
</comment>
<feature type="region of interest" description="Disordered" evidence="8">
    <location>
        <begin position="3050"/>
        <end position="3084"/>
    </location>
</feature>
<keyword evidence="3 7" id="KW-0863">Zinc-finger</keyword>
<dbReference type="Pfam" id="PF02207">
    <property type="entry name" value="zf-UBR"/>
    <property type="match status" value="1"/>
</dbReference>
<dbReference type="EMBL" id="NIVC01000059">
    <property type="protein sequence ID" value="PAA92209.1"/>
    <property type="molecule type" value="Genomic_DNA"/>
</dbReference>
<keyword evidence="11" id="KW-1185">Reference proteome</keyword>
<dbReference type="Pfam" id="PF19423">
    <property type="entry name" value="E3_UBR4_N"/>
    <property type="match status" value="1"/>
</dbReference>
<feature type="compositionally biased region" description="Gly residues" evidence="8">
    <location>
        <begin position="4038"/>
        <end position="4049"/>
    </location>
</feature>
<feature type="region of interest" description="Disordered" evidence="8">
    <location>
        <begin position="2805"/>
        <end position="2905"/>
    </location>
</feature>
<dbReference type="PANTHER" id="PTHR21725:SF1">
    <property type="entry name" value="E3 UBIQUITIN-PROTEIN LIGASE UBR4"/>
    <property type="match status" value="1"/>
</dbReference>
<evidence type="ECO:0000256" key="2">
    <source>
        <dbReference type="ARBA" id="ARBA00022723"/>
    </source>
</evidence>
<feature type="compositionally biased region" description="Low complexity" evidence="8">
    <location>
        <begin position="3359"/>
        <end position="3368"/>
    </location>
</feature>
<dbReference type="PROSITE" id="PS50330">
    <property type="entry name" value="UIM"/>
    <property type="match status" value="1"/>
</dbReference>